<feature type="transmembrane region" description="Helical" evidence="1">
    <location>
        <begin position="21"/>
        <end position="42"/>
    </location>
</feature>
<evidence type="ECO:0000313" key="2">
    <source>
        <dbReference type="EMBL" id="VDK67462.1"/>
    </source>
</evidence>
<accession>A0A0M3KFD3</accession>
<dbReference type="WBParaSite" id="ASIM_0001969201-mRNA-1">
    <property type="protein sequence ID" value="ASIM_0001969201-mRNA-1"/>
    <property type="gene ID" value="ASIM_0001969201"/>
</dbReference>
<dbReference type="Proteomes" id="UP000267096">
    <property type="component" value="Unassembled WGS sequence"/>
</dbReference>
<evidence type="ECO:0000313" key="3">
    <source>
        <dbReference type="Proteomes" id="UP000267096"/>
    </source>
</evidence>
<keyword evidence="3" id="KW-1185">Reference proteome</keyword>
<keyword evidence="1" id="KW-1133">Transmembrane helix</keyword>
<evidence type="ECO:0000256" key="1">
    <source>
        <dbReference type="SAM" id="Phobius"/>
    </source>
</evidence>
<proteinExistence type="predicted"/>
<organism evidence="4">
    <name type="scientific">Anisakis simplex</name>
    <name type="common">Herring worm</name>
    <dbReference type="NCBI Taxonomy" id="6269"/>
    <lineage>
        <taxon>Eukaryota</taxon>
        <taxon>Metazoa</taxon>
        <taxon>Ecdysozoa</taxon>
        <taxon>Nematoda</taxon>
        <taxon>Chromadorea</taxon>
        <taxon>Rhabditida</taxon>
        <taxon>Spirurina</taxon>
        <taxon>Ascaridomorpha</taxon>
        <taxon>Ascaridoidea</taxon>
        <taxon>Anisakidae</taxon>
        <taxon>Anisakis</taxon>
        <taxon>Anisakis simplex complex</taxon>
    </lineage>
</organism>
<gene>
    <name evidence="2" type="ORF">ASIM_LOCUS19082</name>
</gene>
<keyword evidence="1" id="KW-0812">Transmembrane</keyword>
<sequence>MTSTKAEVEQNIESALKLLPLAAANATCNLISALAIICSFHYEPLKSLPFFCFDITPLYFVALPIIVYWRRYVARKSRVQSIALSSRKEGSDHFEMLRAVFNTNSGH</sequence>
<reference evidence="2 3" key="2">
    <citation type="submission" date="2018-11" db="EMBL/GenBank/DDBJ databases">
        <authorList>
            <consortium name="Pathogen Informatics"/>
        </authorList>
    </citation>
    <scope>NUCLEOTIDE SEQUENCE [LARGE SCALE GENOMIC DNA]</scope>
</reference>
<evidence type="ECO:0000313" key="4">
    <source>
        <dbReference type="WBParaSite" id="ASIM_0001969201-mRNA-1"/>
    </source>
</evidence>
<reference evidence="4" key="1">
    <citation type="submission" date="2017-02" db="UniProtKB">
        <authorList>
            <consortium name="WormBaseParasite"/>
        </authorList>
    </citation>
    <scope>IDENTIFICATION</scope>
</reference>
<dbReference type="AlphaFoldDB" id="A0A0M3KFD3"/>
<dbReference type="OrthoDB" id="5884819at2759"/>
<protein>
    <submittedName>
        <fullName evidence="2 4">Uncharacterized protein</fullName>
    </submittedName>
</protein>
<dbReference type="EMBL" id="UYRR01036587">
    <property type="protein sequence ID" value="VDK67462.1"/>
    <property type="molecule type" value="Genomic_DNA"/>
</dbReference>
<name>A0A0M3KFD3_ANISI</name>
<feature type="transmembrane region" description="Helical" evidence="1">
    <location>
        <begin position="48"/>
        <end position="69"/>
    </location>
</feature>
<keyword evidence="1" id="KW-0472">Membrane</keyword>